<proteinExistence type="inferred from homology"/>
<dbReference type="PANTHER" id="PTHR43507:SF20">
    <property type="entry name" value="NADH-UBIQUINONE OXIDOREDUCTASE CHAIN 4"/>
    <property type="match status" value="1"/>
</dbReference>
<geneLocation type="mitochondrion" evidence="19"/>
<comment type="function">
    <text evidence="1">Core subunit of the mitochondrial membrane respiratory chain NADH dehydrogenase (Complex I) that is believed to belong to the minimal assembly required for catalysis. Complex I functions in the transfer of electrons from NADH to the respiratory chain. The immediate electron acceptor for the enzyme is believed to be ubiquinone.</text>
</comment>
<evidence type="ECO:0000256" key="3">
    <source>
        <dbReference type="ARBA" id="ARBA00009025"/>
    </source>
</evidence>
<feature type="transmembrane region" description="Helical" evidence="17">
    <location>
        <begin position="385"/>
        <end position="407"/>
    </location>
</feature>
<evidence type="ECO:0000256" key="17">
    <source>
        <dbReference type="RuleBase" id="RU003297"/>
    </source>
</evidence>
<keyword evidence="8 17" id="KW-0812">Transmembrane</keyword>
<feature type="transmembrane region" description="Helical" evidence="17">
    <location>
        <begin position="346"/>
        <end position="373"/>
    </location>
</feature>
<keyword evidence="9" id="KW-1278">Translocase</keyword>
<feature type="transmembrane region" description="Helical" evidence="17">
    <location>
        <begin position="91"/>
        <end position="110"/>
    </location>
</feature>
<evidence type="ECO:0000256" key="1">
    <source>
        <dbReference type="ARBA" id="ARBA00003257"/>
    </source>
</evidence>
<keyword evidence="12 17" id="KW-0520">NAD</keyword>
<evidence type="ECO:0000256" key="10">
    <source>
        <dbReference type="ARBA" id="ARBA00022982"/>
    </source>
</evidence>
<feature type="transmembrane region" description="Helical" evidence="17">
    <location>
        <begin position="160"/>
        <end position="180"/>
    </location>
</feature>
<feature type="transmembrane region" description="Helical" evidence="17">
    <location>
        <begin position="36"/>
        <end position="61"/>
    </location>
</feature>
<evidence type="ECO:0000256" key="13">
    <source>
        <dbReference type="ARBA" id="ARBA00023075"/>
    </source>
</evidence>
<keyword evidence="15 17" id="KW-0472">Membrane</keyword>
<dbReference type="GO" id="GO:0015990">
    <property type="term" value="P:electron transport coupled proton transport"/>
    <property type="evidence" value="ECO:0007669"/>
    <property type="project" value="TreeGrafter"/>
</dbReference>
<comment type="function">
    <text evidence="17">Core subunit of the mitochondrial membrane respiratory chain NADH dehydrogenase (Complex I) which catalyzes electron transfer from NADH through the respiratory chain, using ubiquinone as an electron acceptor. Essential for the catalytic activity and assembly of complex I.</text>
</comment>
<evidence type="ECO:0000256" key="9">
    <source>
        <dbReference type="ARBA" id="ARBA00022967"/>
    </source>
</evidence>
<protein>
    <recommendedName>
        <fullName evidence="5 17">NADH-ubiquinone oxidoreductase chain 4</fullName>
        <ecNumber evidence="4 17">7.1.1.2</ecNumber>
    </recommendedName>
</protein>
<feature type="transmembrane region" description="Helical" evidence="17">
    <location>
        <begin position="68"/>
        <end position="85"/>
    </location>
</feature>
<comment type="similarity">
    <text evidence="3 17">Belongs to the complex I subunit 4 family.</text>
</comment>
<dbReference type="GO" id="GO:0008137">
    <property type="term" value="F:NADH dehydrogenase (ubiquinone) activity"/>
    <property type="evidence" value="ECO:0007669"/>
    <property type="project" value="UniProtKB-UniRule"/>
</dbReference>
<dbReference type="GO" id="GO:0031966">
    <property type="term" value="C:mitochondrial membrane"/>
    <property type="evidence" value="ECO:0007669"/>
    <property type="project" value="UniProtKB-SubCell"/>
</dbReference>
<dbReference type="InterPro" id="IPR003918">
    <property type="entry name" value="NADH_UbQ_OxRdtase"/>
</dbReference>
<gene>
    <name evidence="19" type="primary">nad4</name>
</gene>
<feature type="transmembrane region" description="Helical" evidence="17">
    <location>
        <begin position="192"/>
        <end position="210"/>
    </location>
</feature>
<evidence type="ECO:0000256" key="4">
    <source>
        <dbReference type="ARBA" id="ARBA00012944"/>
    </source>
</evidence>
<evidence type="ECO:0000256" key="7">
    <source>
        <dbReference type="ARBA" id="ARBA00022660"/>
    </source>
</evidence>
<feature type="transmembrane region" description="Helical" evidence="17">
    <location>
        <begin position="12"/>
        <end position="30"/>
    </location>
</feature>
<evidence type="ECO:0000256" key="2">
    <source>
        <dbReference type="ARBA" id="ARBA00004225"/>
    </source>
</evidence>
<feature type="transmembrane region" description="Helical" evidence="17">
    <location>
        <begin position="216"/>
        <end position="239"/>
    </location>
</feature>
<keyword evidence="10 17" id="KW-0249">Electron transport</keyword>
<keyword evidence="6 17" id="KW-0813">Transport</keyword>
<evidence type="ECO:0000256" key="12">
    <source>
        <dbReference type="ARBA" id="ARBA00023027"/>
    </source>
</evidence>
<dbReference type="EC" id="7.1.1.2" evidence="4 17"/>
<organism evidence="19">
    <name type="scientific">Rugopharynx australis</name>
    <dbReference type="NCBI Taxonomy" id="63238"/>
    <lineage>
        <taxon>Eukaryota</taxon>
        <taxon>Metazoa</taxon>
        <taxon>Ecdysozoa</taxon>
        <taxon>Nematoda</taxon>
        <taxon>Chromadorea</taxon>
        <taxon>Rhabditida</taxon>
        <taxon>Rhabditina</taxon>
        <taxon>Rhabditomorpha</taxon>
        <taxon>Strongyloidea</taxon>
        <taxon>Strongylidae</taxon>
        <taxon>Rugopharynx</taxon>
    </lineage>
</organism>
<evidence type="ECO:0000256" key="8">
    <source>
        <dbReference type="ARBA" id="ARBA00022692"/>
    </source>
</evidence>
<dbReference type="PRINTS" id="PR01437">
    <property type="entry name" value="NUOXDRDTASE4"/>
</dbReference>
<reference evidence="19" key="1">
    <citation type="submission" date="2021-11" db="EMBL/GenBank/DDBJ databases">
        <title>Phylogenetic relationships of strongyloid nematodes from Australian marsupials.</title>
        <authorList>
            <person name="Sukee T."/>
            <person name="Beveridge I."/>
            <person name="Koehler A.V."/>
            <person name="Hall R."/>
            <person name="Gasser R.R."/>
            <person name="Jabbar A."/>
        </authorList>
    </citation>
    <scope>NUCLEOTIDE SEQUENCE</scope>
</reference>
<comment type="subcellular location">
    <subcellularLocation>
        <location evidence="2 17">Mitochondrion membrane</location>
        <topology evidence="2 17">Multi-pass membrane protein</topology>
    </subcellularLocation>
</comment>
<dbReference type="PANTHER" id="PTHR43507">
    <property type="entry name" value="NADH-UBIQUINONE OXIDOREDUCTASE CHAIN 4"/>
    <property type="match status" value="1"/>
</dbReference>
<feature type="transmembrane region" description="Helical" evidence="17">
    <location>
        <begin position="303"/>
        <end position="326"/>
    </location>
</feature>
<feature type="transmembrane region" description="Helical" evidence="17">
    <location>
        <begin position="273"/>
        <end position="291"/>
    </location>
</feature>
<keyword evidence="11 17" id="KW-1133">Transmembrane helix</keyword>
<accession>A0A977T7L9</accession>
<evidence type="ECO:0000256" key="6">
    <source>
        <dbReference type="ARBA" id="ARBA00022448"/>
    </source>
</evidence>
<feature type="transmembrane region" description="Helical" evidence="17">
    <location>
        <begin position="246"/>
        <end position="267"/>
    </location>
</feature>
<keyword evidence="13 17" id="KW-0830">Ubiquinone</keyword>
<keyword evidence="7 17" id="KW-0679">Respiratory chain</keyword>
<dbReference type="GO" id="GO:0048039">
    <property type="term" value="F:ubiquinone binding"/>
    <property type="evidence" value="ECO:0007669"/>
    <property type="project" value="TreeGrafter"/>
</dbReference>
<keyword evidence="14 17" id="KW-0496">Mitochondrion</keyword>
<evidence type="ECO:0000256" key="11">
    <source>
        <dbReference type="ARBA" id="ARBA00022989"/>
    </source>
</evidence>
<dbReference type="AlphaFoldDB" id="A0A977T7L9"/>
<name>A0A977T7L9_9BILA</name>
<evidence type="ECO:0000313" key="19">
    <source>
        <dbReference type="EMBL" id="UXP34588.1"/>
    </source>
</evidence>
<sequence>MLEFLFLSLMMFFKPVMFFLFIILFSFVLFKNISWAGLFFIVDSNVFVLLIFMMIFIYGMVLISEKNFNLLILSAILIIICYMFFISSNMLMLYMYFELSLFPILIMILGYGSQIEKVNSGYYLLFYAAVCTFPFLFVYYKSMFLFTICYFDFVMTWELFFVLTLSFMMKFPVYFLHLWLPKAHVEAPTTASMLLAGLLLKLGTAGYLRILGSMNFVYNNFWVIISLLGMILASFSCVFQSDAKSLAAYSSVTHMSFLLLSLVYIMMSSKISGLMMMLAHGYTSTLMFYMIGEFYHTSSTRMIYFMNSFFGSSMFFGIMFSLVFLSNSGVPPSLSFVSEFMIVTNSILISKVFFFMVFVYFMISFYYSLFLIVTSVMGKEFININNFNIGVSMSTVLMAFNVFWLSLFY</sequence>
<comment type="catalytic activity">
    <reaction evidence="16 17">
        <text>a ubiquinone + NADH + 5 H(+)(in) = a ubiquinol + NAD(+) + 4 H(+)(out)</text>
        <dbReference type="Rhea" id="RHEA:29091"/>
        <dbReference type="Rhea" id="RHEA-COMP:9565"/>
        <dbReference type="Rhea" id="RHEA-COMP:9566"/>
        <dbReference type="ChEBI" id="CHEBI:15378"/>
        <dbReference type="ChEBI" id="CHEBI:16389"/>
        <dbReference type="ChEBI" id="CHEBI:17976"/>
        <dbReference type="ChEBI" id="CHEBI:57540"/>
        <dbReference type="ChEBI" id="CHEBI:57945"/>
        <dbReference type="EC" id="7.1.1.2"/>
    </reaction>
</comment>
<evidence type="ECO:0000259" key="18">
    <source>
        <dbReference type="Pfam" id="PF00361"/>
    </source>
</evidence>
<feature type="domain" description="NADH:quinone oxidoreductase/Mrp antiporter transmembrane" evidence="18">
    <location>
        <begin position="87"/>
        <end position="359"/>
    </location>
</feature>
<dbReference type="GO" id="GO:0003954">
    <property type="term" value="F:NADH dehydrogenase activity"/>
    <property type="evidence" value="ECO:0007669"/>
    <property type="project" value="TreeGrafter"/>
</dbReference>
<feature type="transmembrane region" description="Helical" evidence="17">
    <location>
        <begin position="122"/>
        <end position="140"/>
    </location>
</feature>
<evidence type="ECO:0000256" key="14">
    <source>
        <dbReference type="ARBA" id="ARBA00023128"/>
    </source>
</evidence>
<evidence type="ECO:0000256" key="15">
    <source>
        <dbReference type="ARBA" id="ARBA00023136"/>
    </source>
</evidence>
<dbReference type="EMBL" id="OL582568">
    <property type="protein sequence ID" value="UXP34588.1"/>
    <property type="molecule type" value="Genomic_DNA"/>
</dbReference>
<dbReference type="GO" id="GO:0042773">
    <property type="term" value="P:ATP synthesis coupled electron transport"/>
    <property type="evidence" value="ECO:0007669"/>
    <property type="project" value="InterPro"/>
</dbReference>
<dbReference type="InterPro" id="IPR001750">
    <property type="entry name" value="ND/Mrp_TM"/>
</dbReference>
<dbReference type="Pfam" id="PF00361">
    <property type="entry name" value="Proton_antipo_M"/>
    <property type="match status" value="1"/>
</dbReference>
<evidence type="ECO:0000256" key="16">
    <source>
        <dbReference type="ARBA" id="ARBA00049551"/>
    </source>
</evidence>
<evidence type="ECO:0000256" key="5">
    <source>
        <dbReference type="ARBA" id="ARBA00021006"/>
    </source>
</evidence>